<accession>A0A2N3WI70</accession>
<feature type="domain" description="Ferric siderophore reductase C-terminal" evidence="2">
    <location>
        <begin position="253"/>
        <end position="273"/>
    </location>
</feature>
<keyword evidence="4" id="KW-1185">Reference proteome</keyword>
<dbReference type="InterPro" id="IPR024726">
    <property type="entry name" value="FhuF_C"/>
</dbReference>
<dbReference type="AlphaFoldDB" id="A0A2N3WI70"/>
<protein>
    <submittedName>
        <fullName evidence="3">Ferric iron reductase protein FhuF</fullName>
    </submittedName>
</protein>
<name>A0A2N3WI70_9PSEU</name>
<proteinExistence type="predicted"/>
<feature type="region of interest" description="Disordered" evidence="1">
    <location>
        <begin position="1"/>
        <end position="23"/>
    </location>
</feature>
<dbReference type="EMBL" id="PJMY01000003">
    <property type="protein sequence ID" value="PKV93558.1"/>
    <property type="molecule type" value="Genomic_DNA"/>
</dbReference>
<evidence type="ECO:0000256" key="1">
    <source>
        <dbReference type="SAM" id="MobiDB-lite"/>
    </source>
</evidence>
<organism evidence="3 4">
    <name type="scientific">Amycolatopsis echigonensis</name>
    <dbReference type="NCBI Taxonomy" id="2576905"/>
    <lineage>
        <taxon>Bacteria</taxon>
        <taxon>Bacillati</taxon>
        <taxon>Actinomycetota</taxon>
        <taxon>Actinomycetes</taxon>
        <taxon>Pseudonocardiales</taxon>
        <taxon>Pseudonocardiaceae</taxon>
        <taxon>Amycolatopsis</taxon>
    </lineage>
</organism>
<dbReference type="Proteomes" id="UP000233750">
    <property type="component" value="Unassembled WGS sequence"/>
</dbReference>
<dbReference type="Pfam" id="PF11575">
    <property type="entry name" value="FhuF_C"/>
    <property type="match status" value="1"/>
</dbReference>
<sequence>MKAGQNREDRVNPQRSRDDAREIADGLESSLLRHELRRDVPEGWSRCADLLEQPALFVEWRSRLTDWLLDQHGAAPARTAASYVMSWYLHVPAYVGALLLHHERRVPSLKPEQLAFGLGPDRPHPEGMAVLSDTFYCLPTDPGSPRPEATVVRDERALAAVLRAQFVGHAARFVRAYAPGTRLGRRVLWAAATDALDGALWRVGRQGGTAEAEGAGVADAALVLDVQYRPLTSASTLRMAINDDGRRVWERRRESCCFSYLLPGEAECESCPRVCRR</sequence>
<evidence type="ECO:0000259" key="2">
    <source>
        <dbReference type="Pfam" id="PF11575"/>
    </source>
</evidence>
<dbReference type="GO" id="GO:0051537">
    <property type="term" value="F:2 iron, 2 sulfur cluster binding"/>
    <property type="evidence" value="ECO:0007669"/>
    <property type="project" value="InterPro"/>
</dbReference>
<evidence type="ECO:0000313" key="3">
    <source>
        <dbReference type="EMBL" id="PKV93558.1"/>
    </source>
</evidence>
<gene>
    <name evidence="3" type="ORF">ATK30_4410</name>
</gene>
<comment type="caution">
    <text evidence="3">The sequence shown here is derived from an EMBL/GenBank/DDBJ whole genome shotgun (WGS) entry which is preliminary data.</text>
</comment>
<evidence type="ECO:0000313" key="4">
    <source>
        <dbReference type="Proteomes" id="UP000233750"/>
    </source>
</evidence>
<reference evidence="3 4" key="1">
    <citation type="submission" date="2017-12" db="EMBL/GenBank/DDBJ databases">
        <title>Sequencing the genomes of 1000 Actinobacteria strains.</title>
        <authorList>
            <person name="Klenk H.-P."/>
        </authorList>
    </citation>
    <scope>NUCLEOTIDE SEQUENCE [LARGE SCALE GENOMIC DNA]</scope>
    <source>
        <strain evidence="3 4">DSM 45165</strain>
    </source>
</reference>